<protein>
    <submittedName>
        <fullName evidence="1">Uncharacterized protein</fullName>
    </submittedName>
</protein>
<proteinExistence type="predicted"/>
<reference evidence="1 2" key="1">
    <citation type="submission" date="2017-11" db="EMBL/GenBank/DDBJ databases">
        <title>Infants hospitalized years apart are colonized by the same room-sourced microbial strains.</title>
        <authorList>
            <person name="Brooks B."/>
            <person name="Olm M.R."/>
            <person name="Firek B.A."/>
            <person name="Baker R."/>
            <person name="Thomas B.C."/>
            <person name="Morowitz M.J."/>
            <person name="Banfield J.F."/>
        </authorList>
    </citation>
    <scope>NUCLEOTIDE SEQUENCE [LARGE SCALE GENOMIC DNA]</scope>
    <source>
        <strain evidence="1">S2_009_000_R2_76</strain>
    </source>
</reference>
<gene>
    <name evidence="1" type="ORF">DI598_01785</name>
</gene>
<dbReference type="SUPFAM" id="SSF52540">
    <property type="entry name" value="P-loop containing nucleoside triphosphate hydrolases"/>
    <property type="match status" value="1"/>
</dbReference>
<accession>A0A2W5FED0</accession>
<evidence type="ECO:0000313" key="2">
    <source>
        <dbReference type="Proteomes" id="UP000249645"/>
    </source>
</evidence>
<dbReference type="AlphaFoldDB" id="A0A2W5FED0"/>
<dbReference type="EMBL" id="QFOI01000015">
    <property type="protein sequence ID" value="PZP51997.1"/>
    <property type="molecule type" value="Genomic_DNA"/>
</dbReference>
<evidence type="ECO:0000313" key="1">
    <source>
        <dbReference type="EMBL" id="PZP51997.1"/>
    </source>
</evidence>
<name>A0A2W5FED0_9SPHI</name>
<sequence length="430" mass="48898">MRQTNQVYGVSNDLIDTYIERPLVDETFTKGLQKNKHIIVYGASKQGKTSLTNKHLSEKDYVKVNCSPVSSTLDIYNSIARQLDIEILESHEVTTTVGGEAKVGLKAKVRIPFFGGADAETEATASTEKENGKSYKVIDFNLALAQDLSELLRSVNFNKRIILENFHYLNEDVQKQLAIDLRIFEDYNILFIVLGIWREKNRLAQFNGDSLDRVIEVPVEPWERDDLKKIVEEGLPLLNATFANVVDYIIDSCFDSVGVFQEICKESCYAAGVNETSANLVEIIKDNVDAAISKKLEDYSSRHIRCLESFIEQKARSSQEVPLYIPYYFTKVLFEESIDDIIKGLKRKPLQEKIKAIHHRADDVRPSDMGYFLKNLVASQITKGISPPIFDYDNSTTSIKIIDSTFYFFIKNCDREDVIENLAIPEGLEE</sequence>
<comment type="caution">
    <text evidence="1">The sequence shown here is derived from an EMBL/GenBank/DDBJ whole genome shotgun (WGS) entry which is preliminary data.</text>
</comment>
<dbReference type="Gene3D" id="3.40.50.300">
    <property type="entry name" value="P-loop containing nucleotide triphosphate hydrolases"/>
    <property type="match status" value="1"/>
</dbReference>
<dbReference type="InterPro" id="IPR027417">
    <property type="entry name" value="P-loop_NTPase"/>
</dbReference>
<organism evidence="1 2">
    <name type="scientific">Pseudopedobacter saltans</name>
    <dbReference type="NCBI Taxonomy" id="151895"/>
    <lineage>
        <taxon>Bacteria</taxon>
        <taxon>Pseudomonadati</taxon>
        <taxon>Bacteroidota</taxon>
        <taxon>Sphingobacteriia</taxon>
        <taxon>Sphingobacteriales</taxon>
        <taxon>Sphingobacteriaceae</taxon>
        <taxon>Pseudopedobacter</taxon>
    </lineage>
</organism>
<dbReference type="Proteomes" id="UP000249645">
    <property type="component" value="Unassembled WGS sequence"/>
</dbReference>